<dbReference type="GO" id="GO:0005829">
    <property type="term" value="C:cytosol"/>
    <property type="evidence" value="ECO:0007669"/>
    <property type="project" value="TreeGrafter"/>
</dbReference>
<feature type="region of interest" description="Disordered" evidence="16">
    <location>
        <begin position="415"/>
        <end position="458"/>
    </location>
</feature>
<dbReference type="GO" id="GO:0006281">
    <property type="term" value="P:DNA repair"/>
    <property type="evidence" value="ECO:0007669"/>
    <property type="project" value="UniProtKB-UniRule"/>
</dbReference>
<accession>A0A4U8VT01</accession>
<keyword evidence="11 15" id="KW-0238">DNA-binding</keyword>
<dbReference type="NCBIfam" id="NF002677">
    <property type="entry name" value="PRK02406.1"/>
    <property type="match status" value="1"/>
</dbReference>
<dbReference type="FunFam" id="1.10.150.20:FF:000068">
    <property type="entry name" value="DNA polymerase IV"/>
    <property type="match status" value="1"/>
</dbReference>
<dbReference type="PANTHER" id="PTHR11076">
    <property type="entry name" value="DNA REPAIR POLYMERASE UMUC / TRANSFERASE FAMILY MEMBER"/>
    <property type="match status" value="1"/>
</dbReference>
<comment type="similarity">
    <text evidence="1 15">Belongs to the DNA polymerase type-Y family.</text>
</comment>
<evidence type="ECO:0000256" key="6">
    <source>
        <dbReference type="ARBA" id="ARBA00022705"/>
    </source>
</evidence>
<dbReference type="InterPro" id="IPR043502">
    <property type="entry name" value="DNA/RNA_pol_sf"/>
</dbReference>
<dbReference type="GO" id="GO:0009432">
    <property type="term" value="P:SOS response"/>
    <property type="evidence" value="ECO:0007669"/>
    <property type="project" value="TreeGrafter"/>
</dbReference>
<feature type="site" description="Substrate discrimination" evidence="15">
    <location>
        <position position="50"/>
    </location>
</feature>
<dbReference type="HAMAP" id="MF_01113">
    <property type="entry name" value="DNApol_IV"/>
    <property type="match status" value="1"/>
</dbReference>
<comment type="function">
    <text evidence="13 15">Poorly processive, error-prone DNA polymerase involved in untargeted mutagenesis. Copies undamaged DNA at stalled replication forks, which arise in vivo from mismatched or misaligned primer ends. These misaligned primers can be extended by PolIV. Exhibits no 3'-5' exonuclease (proofreading) activity. May be involved in translesional synthesis, in conjunction with the beta clamp from PolIII.</text>
</comment>
<dbReference type="InterPro" id="IPR001126">
    <property type="entry name" value="UmuC"/>
</dbReference>
<dbReference type="NCBIfam" id="NF002882">
    <property type="entry name" value="PRK03348.1"/>
    <property type="match status" value="1"/>
</dbReference>
<dbReference type="CDD" id="cd03586">
    <property type="entry name" value="PolY_Pol_IV_kappa"/>
    <property type="match status" value="1"/>
</dbReference>
<feature type="binding site" evidence="15">
    <location>
        <position position="45"/>
    </location>
    <ligand>
        <name>Mg(2+)</name>
        <dbReference type="ChEBI" id="CHEBI:18420"/>
    </ligand>
</feature>
<evidence type="ECO:0000256" key="10">
    <source>
        <dbReference type="ARBA" id="ARBA00022932"/>
    </source>
</evidence>
<dbReference type="SUPFAM" id="SSF100879">
    <property type="entry name" value="Lesion bypass DNA polymerase (Y-family), little finger domain"/>
    <property type="match status" value="1"/>
</dbReference>
<evidence type="ECO:0000259" key="17">
    <source>
        <dbReference type="PROSITE" id="PS50173"/>
    </source>
</evidence>
<keyword evidence="5 15" id="KW-0548">Nucleotidyltransferase</keyword>
<feature type="binding site" evidence="15">
    <location>
        <position position="140"/>
    </location>
    <ligand>
        <name>Mg(2+)</name>
        <dbReference type="ChEBI" id="CHEBI:18420"/>
    </ligand>
</feature>
<protein>
    <recommendedName>
        <fullName evidence="15">DNA polymerase IV</fullName>
        <shortName evidence="15">Pol IV</shortName>
        <ecNumber evidence="15">2.7.7.7</ecNumber>
    </recommendedName>
</protein>
<keyword evidence="12 15" id="KW-0234">DNA repair</keyword>
<evidence type="ECO:0000256" key="4">
    <source>
        <dbReference type="ARBA" id="ARBA00022679"/>
    </source>
</evidence>
<keyword evidence="6 15" id="KW-0235">DNA replication</keyword>
<dbReference type="Pfam" id="PF11798">
    <property type="entry name" value="IMS_HHH"/>
    <property type="match status" value="1"/>
</dbReference>
<keyword evidence="2 15" id="KW-0515">Mutator protein</keyword>
<evidence type="ECO:0000256" key="5">
    <source>
        <dbReference type="ARBA" id="ARBA00022695"/>
    </source>
</evidence>
<dbReference type="Gene3D" id="3.30.1490.100">
    <property type="entry name" value="DNA polymerase, Y-family, little finger domain"/>
    <property type="match status" value="1"/>
</dbReference>
<feature type="region of interest" description="Disordered" evidence="16">
    <location>
        <begin position="499"/>
        <end position="527"/>
    </location>
</feature>
<dbReference type="GO" id="GO:0006261">
    <property type="term" value="P:DNA-templated DNA replication"/>
    <property type="evidence" value="ECO:0007669"/>
    <property type="project" value="UniProtKB-UniRule"/>
</dbReference>
<evidence type="ECO:0000256" key="1">
    <source>
        <dbReference type="ARBA" id="ARBA00010945"/>
    </source>
</evidence>
<dbReference type="Pfam" id="PF11799">
    <property type="entry name" value="IMS_C"/>
    <property type="match status" value="1"/>
</dbReference>
<evidence type="ECO:0000313" key="18">
    <source>
        <dbReference type="EMBL" id="VFA96740.1"/>
    </source>
</evidence>
<evidence type="ECO:0000256" key="11">
    <source>
        <dbReference type="ARBA" id="ARBA00023125"/>
    </source>
</evidence>
<dbReference type="Gene3D" id="3.40.1170.60">
    <property type="match status" value="1"/>
</dbReference>
<comment type="catalytic activity">
    <reaction evidence="14 15">
        <text>DNA(n) + a 2'-deoxyribonucleoside 5'-triphosphate = DNA(n+1) + diphosphate</text>
        <dbReference type="Rhea" id="RHEA:22508"/>
        <dbReference type="Rhea" id="RHEA-COMP:17339"/>
        <dbReference type="Rhea" id="RHEA-COMP:17340"/>
        <dbReference type="ChEBI" id="CHEBI:33019"/>
        <dbReference type="ChEBI" id="CHEBI:61560"/>
        <dbReference type="ChEBI" id="CHEBI:173112"/>
        <dbReference type="EC" id="2.7.7.7"/>
    </reaction>
</comment>
<keyword evidence="3 15" id="KW-0963">Cytoplasm</keyword>
<dbReference type="InterPro" id="IPR050116">
    <property type="entry name" value="DNA_polymerase-Y"/>
</dbReference>
<dbReference type="SUPFAM" id="SSF56672">
    <property type="entry name" value="DNA/RNA polymerases"/>
    <property type="match status" value="1"/>
</dbReference>
<organism evidence="18 19">
    <name type="scientific">Nocardia cyriacigeorgica</name>
    <dbReference type="NCBI Taxonomy" id="135487"/>
    <lineage>
        <taxon>Bacteria</taxon>
        <taxon>Bacillati</taxon>
        <taxon>Actinomycetota</taxon>
        <taxon>Actinomycetes</taxon>
        <taxon>Mycobacteriales</taxon>
        <taxon>Nocardiaceae</taxon>
        <taxon>Nocardia</taxon>
    </lineage>
</organism>
<evidence type="ECO:0000256" key="2">
    <source>
        <dbReference type="ARBA" id="ARBA00022457"/>
    </source>
</evidence>
<dbReference type="Pfam" id="PF00817">
    <property type="entry name" value="IMS"/>
    <property type="match status" value="1"/>
</dbReference>
<name>A0A4U8VT01_9NOCA</name>
<dbReference type="InterPro" id="IPR043128">
    <property type="entry name" value="Rev_trsase/Diguanyl_cyclase"/>
</dbReference>
<sequence>MIGIHGMAAGPLQPIPGDSVVSRQHPATADDPGAVTSRRWVLHIDMDAFFASCEQLTRPTLRGRPVLVGGTGGRGVVAGASYEARVYGARSAMPMHQARRLVGVTAVVVPPRGAVYGVMSGQVFDALRSRIPVLETLSFDEAFGEPAELAGASVAQVHEFCAELRALVRDRTGLVASVGAGTGKQLAKIASGLAKPDGIRVVSPAEQQQLLAALPVRKLWGIGPVADAKLRSLGIETVGAFAALPEVEAVSILGSSVGAALHRLARGIDDRPVAERAEAKQISAESTFEHDIVTLDRLRLAIDDMAASAHRRLARDGRAARTVVLKLKKSDMSIVTRSFTLPYATEDLATLTAAAQRSAIDPRELGPVRLVGVGYAGLSDVRQESLFPELDRRPELAAMVGEDLPEVDEPVLAAAGRGGHLGPEPSAAAPDGAATPGDDVVPGGAAAPGNGAVTSGVEHPPVEAAAPHWQPGTDVHHPGFGHGWVQGAGQGRVTVRFETRSTGPGPARTFAADDPALSRADPLGSLD</sequence>
<evidence type="ECO:0000256" key="3">
    <source>
        <dbReference type="ARBA" id="ARBA00022490"/>
    </source>
</evidence>
<dbReference type="EMBL" id="LR215973">
    <property type="protein sequence ID" value="VFA96740.1"/>
    <property type="molecule type" value="Genomic_DNA"/>
</dbReference>
<evidence type="ECO:0000256" key="13">
    <source>
        <dbReference type="ARBA" id="ARBA00025589"/>
    </source>
</evidence>
<dbReference type="GO" id="GO:0042276">
    <property type="term" value="P:error-prone translesion synthesis"/>
    <property type="evidence" value="ECO:0007669"/>
    <property type="project" value="TreeGrafter"/>
</dbReference>
<evidence type="ECO:0000256" key="16">
    <source>
        <dbReference type="SAM" id="MobiDB-lite"/>
    </source>
</evidence>
<keyword evidence="4 15" id="KW-0808">Transferase</keyword>
<keyword evidence="10 15" id="KW-0239">DNA-directed DNA polymerase</keyword>
<dbReference type="GO" id="GO:0003887">
    <property type="term" value="F:DNA-directed DNA polymerase activity"/>
    <property type="evidence" value="ECO:0007669"/>
    <property type="project" value="UniProtKB-UniRule"/>
</dbReference>
<dbReference type="GO" id="GO:0000287">
    <property type="term" value="F:magnesium ion binding"/>
    <property type="evidence" value="ECO:0007669"/>
    <property type="project" value="UniProtKB-UniRule"/>
</dbReference>
<dbReference type="InterPro" id="IPR022880">
    <property type="entry name" value="DNApol_IV"/>
</dbReference>
<dbReference type="Gene3D" id="3.30.70.270">
    <property type="match status" value="1"/>
</dbReference>
<dbReference type="EC" id="2.7.7.7" evidence="15"/>
<dbReference type="Proteomes" id="UP000290439">
    <property type="component" value="Chromosome"/>
</dbReference>
<dbReference type="InterPro" id="IPR017961">
    <property type="entry name" value="DNA_pol_Y-fam_little_finger"/>
</dbReference>
<dbReference type="PANTHER" id="PTHR11076:SF33">
    <property type="entry name" value="DNA POLYMERASE KAPPA"/>
    <property type="match status" value="1"/>
</dbReference>
<dbReference type="Gene3D" id="1.10.150.20">
    <property type="entry name" value="5' to 3' exonuclease, C-terminal subdomain"/>
    <property type="match status" value="1"/>
</dbReference>
<dbReference type="AlphaFoldDB" id="A0A4U8VT01"/>
<proteinExistence type="inferred from homology"/>
<evidence type="ECO:0000256" key="8">
    <source>
        <dbReference type="ARBA" id="ARBA00022763"/>
    </source>
</evidence>
<evidence type="ECO:0000256" key="9">
    <source>
        <dbReference type="ARBA" id="ARBA00022842"/>
    </source>
</evidence>
<feature type="region of interest" description="Disordered" evidence="16">
    <location>
        <begin position="9"/>
        <end position="33"/>
    </location>
</feature>
<keyword evidence="7 15" id="KW-0479">Metal-binding</keyword>
<comment type="cofactor">
    <cofactor evidence="15">
        <name>Mg(2+)</name>
        <dbReference type="ChEBI" id="CHEBI:18420"/>
    </cofactor>
    <text evidence="15">Binds 2 magnesium ions per subunit.</text>
</comment>
<dbReference type="InterPro" id="IPR036775">
    <property type="entry name" value="DNA_pol_Y-fam_lit_finger_sf"/>
</dbReference>
<evidence type="ECO:0000256" key="14">
    <source>
        <dbReference type="ARBA" id="ARBA00049244"/>
    </source>
</evidence>
<comment type="subunit">
    <text evidence="15">Monomer.</text>
</comment>
<dbReference type="InterPro" id="IPR024728">
    <property type="entry name" value="PolY_HhH_motif"/>
</dbReference>
<feature type="domain" description="UmuC" evidence="17">
    <location>
        <begin position="41"/>
        <end position="223"/>
    </location>
</feature>
<gene>
    <name evidence="18" type="primary">dinB_1</name>
    <name evidence="15" type="synonym">dinB</name>
    <name evidence="18" type="ORF">NCTC10797_00495</name>
</gene>
<feature type="active site" evidence="15">
    <location>
        <position position="141"/>
    </location>
</feature>
<evidence type="ECO:0000256" key="7">
    <source>
        <dbReference type="ARBA" id="ARBA00022723"/>
    </source>
</evidence>
<dbReference type="PROSITE" id="PS50173">
    <property type="entry name" value="UMUC"/>
    <property type="match status" value="1"/>
</dbReference>
<evidence type="ECO:0000256" key="12">
    <source>
        <dbReference type="ARBA" id="ARBA00023204"/>
    </source>
</evidence>
<comment type="subcellular location">
    <subcellularLocation>
        <location evidence="15">Cytoplasm</location>
    </subcellularLocation>
</comment>
<evidence type="ECO:0000313" key="19">
    <source>
        <dbReference type="Proteomes" id="UP000290439"/>
    </source>
</evidence>
<evidence type="ECO:0000256" key="15">
    <source>
        <dbReference type="HAMAP-Rule" id="MF_01113"/>
    </source>
</evidence>
<keyword evidence="9 15" id="KW-0460">Magnesium</keyword>
<feature type="compositionally biased region" description="Low complexity" evidence="16">
    <location>
        <begin position="422"/>
        <end position="453"/>
    </location>
</feature>
<reference evidence="18 19" key="1">
    <citation type="submission" date="2019-02" db="EMBL/GenBank/DDBJ databases">
        <authorList>
            <consortium name="Pathogen Informatics"/>
        </authorList>
    </citation>
    <scope>NUCLEOTIDE SEQUENCE [LARGE SCALE GENOMIC DNA]</scope>
    <source>
        <strain evidence="18 19">3012STDY6756504</strain>
    </source>
</reference>
<keyword evidence="8 15" id="KW-0227">DNA damage</keyword>
<dbReference type="GO" id="GO:0003684">
    <property type="term" value="F:damaged DNA binding"/>
    <property type="evidence" value="ECO:0007669"/>
    <property type="project" value="InterPro"/>
</dbReference>